<dbReference type="EMBL" id="QXDC01000002">
    <property type="protein sequence ID" value="RIA46790.1"/>
    <property type="molecule type" value="Genomic_DNA"/>
</dbReference>
<evidence type="ECO:0008006" key="4">
    <source>
        <dbReference type="Google" id="ProtNLM"/>
    </source>
</evidence>
<dbReference type="InterPro" id="IPR019632">
    <property type="entry name" value="DUF2497"/>
</dbReference>
<dbReference type="Proteomes" id="UP000266568">
    <property type="component" value="Unassembled WGS sequence"/>
</dbReference>
<protein>
    <recommendedName>
        <fullName evidence="4">DUF2497 domain-containing protein</fullName>
    </recommendedName>
</protein>
<organism evidence="2 3">
    <name type="scientific">Hephaestia caeni</name>
    <dbReference type="NCBI Taxonomy" id="645617"/>
    <lineage>
        <taxon>Bacteria</taxon>
        <taxon>Pseudomonadati</taxon>
        <taxon>Pseudomonadota</taxon>
        <taxon>Alphaproteobacteria</taxon>
        <taxon>Sphingomonadales</taxon>
        <taxon>Sphingomonadaceae</taxon>
        <taxon>Hephaestia</taxon>
    </lineage>
</organism>
<keyword evidence="3" id="KW-1185">Reference proteome</keyword>
<feature type="compositionally biased region" description="Acidic residues" evidence="1">
    <location>
        <begin position="54"/>
        <end position="67"/>
    </location>
</feature>
<comment type="caution">
    <text evidence="2">The sequence shown here is derived from an EMBL/GenBank/DDBJ whole genome shotgun (WGS) entry which is preliminary data.</text>
</comment>
<reference evidence="2 3" key="1">
    <citation type="submission" date="2018-08" db="EMBL/GenBank/DDBJ databases">
        <title>Genomic Encyclopedia of Type Strains, Phase IV (KMG-IV): sequencing the most valuable type-strain genomes for metagenomic binning, comparative biology and taxonomic classification.</title>
        <authorList>
            <person name="Goeker M."/>
        </authorList>
    </citation>
    <scope>NUCLEOTIDE SEQUENCE [LARGE SCALE GENOMIC DNA]</scope>
    <source>
        <strain evidence="2 3">DSM 25527</strain>
    </source>
</reference>
<sequence length="160" mass="17288">MRVGLRMGDVSAEPSMEDILSSIKRIIAEEGDVSASAKARRAARGAPAPKPAAAEDEAHEDSEEVLELSDPVPTPKPDAKLASQGRREQILSEQAAQASRGALASLSKLIVKPETEGSDTLQGLVEDMLRPMLRDWLDAHLPELVEKMVAREITRITGQE</sequence>
<name>A0A397PB62_9SPHN</name>
<evidence type="ECO:0000313" key="2">
    <source>
        <dbReference type="EMBL" id="RIA46790.1"/>
    </source>
</evidence>
<accession>A0A397PB62</accession>
<dbReference type="Pfam" id="PF10691">
    <property type="entry name" value="DUF2497"/>
    <property type="match status" value="1"/>
</dbReference>
<dbReference type="AlphaFoldDB" id="A0A397PB62"/>
<feature type="region of interest" description="Disordered" evidence="1">
    <location>
        <begin position="31"/>
        <end position="97"/>
    </location>
</feature>
<proteinExistence type="predicted"/>
<gene>
    <name evidence="2" type="ORF">DFR49_1349</name>
</gene>
<evidence type="ECO:0000313" key="3">
    <source>
        <dbReference type="Proteomes" id="UP000266568"/>
    </source>
</evidence>
<evidence type="ECO:0000256" key="1">
    <source>
        <dbReference type="SAM" id="MobiDB-lite"/>
    </source>
</evidence>